<dbReference type="EMBL" id="GIBP01012420">
    <property type="protein sequence ID" value="NDV41389.1"/>
    <property type="molecule type" value="Transcribed_RNA"/>
</dbReference>
<reference evidence="1" key="1">
    <citation type="journal article" date="2020" name="J. Eukaryot. Microbiol.">
        <title>De novo Sequencing, Assembly and Annotation of the Transcriptome for the Free-Living Testate Amoeba Arcella intermedia.</title>
        <authorList>
            <person name="Ribeiro G.M."/>
            <person name="Porfirio-Sousa A.L."/>
            <person name="Maurer-Alcala X.X."/>
            <person name="Katz L.A."/>
            <person name="Lahr D.J.G."/>
        </authorList>
    </citation>
    <scope>NUCLEOTIDE SEQUENCE</scope>
</reference>
<proteinExistence type="predicted"/>
<sequence>MSSLGPPLPPPSSL</sequence>
<accession>A0A6B2LVQ4</accession>
<protein>
    <submittedName>
        <fullName evidence="1">Uncharacterized protein</fullName>
    </submittedName>
</protein>
<organism evidence="1">
    <name type="scientific">Arcella intermedia</name>
    <dbReference type="NCBI Taxonomy" id="1963864"/>
    <lineage>
        <taxon>Eukaryota</taxon>
        <taxon>Amoebozoa</taxon>
        <taxon>Tubulinea</taxon>
        <taxon>Elardia</taxon>
        <taxon>Arcellinida</taxon>
        <taxon>Sphaerothecina</taxon>
        <taxon>Arcellidae</taxon>
        <taxon>Arcella</taxon>
    </lineage>
</organism>
<name>A0A6B2LVQ4_9EUKA</name>
<evidence type="ECO:0000313" key="1">
    <source>
        <dbReference type="EMBL" id="NDV41389.1"/>
    </source>
</evidence>